<dbReference type="PANTHER" id="PTHR42775:SF1">
    <property type="entry name" value="PERMEASE RV2963-RELATED"/>
    <property type="match status" value="1"/>
</dbReference>
<evidence type="ECO:0000256" key="3">
    <source>
        <dbReference type="ARBA" id="ARBA00022475"/>
    </source>
</evidence>
<comment type="similarity">
    <text evidence="2">Belongs to the UPF0718 family.</text>
</comment>
<evidence type="ECO:0000256" key="2">
    <source>
        <dbReference type="ARBA" id="ARBA00006386"/>
    </source>
</evidence>
<dbReference type="AlphaFoldDB" id="A0A7G9ZC31"/>
<feature type="transmembrane region" description="Helical" evidence="7">
    <location>
        <begin position="106"/>
        <end position="126"/>
    </location>
</feature>
<feature type="transmembrane region" description="Helical" evidence="7">
    <location>
        <begin position="76"/>
        <end position="94"/>
    </location>
</feature>
<keyword evidence="3" id="KW-1003">Cell membrane</keyword>
<dbReference type="EMBL" id="MT631703">
    <property type="protein sequence ID" value="QNO57815.1"/>
    <property type="molecule type" value="Genomic_DNA"/>
</dbReference>
<keyword evidence="5 7" id="KW-1133">Transmembrane helix</keyword>
<evidence type="ECO:0000256" key="5">
    <source>
        <dbReference type="ARBA" id="ARBA00022989"/>
    </source>
</evidence>
<dbReference type="Pfam" id="PF03773">
    <property type="entry name" value="ArsP_1"/>
    <property type="match status" value="1"/>
</dbReference>
<keyword evidence="4 7" id="KW-0812">Transmembrane</keyword>
<evidence type="ECO:0000256" key="1">
    <source>
        <dbReference type="ARBA" id="ARBA00004651"/>
    </source>
</evidence>
<comment type="subcellular location">
    <subcellularLocation>
        <location evidence="1">Cell membrane</location>
        <topology evidence="1">Multi-pass membrane protein</topology>
    </subcellularLocation>
</comment>
<dbReference type="InterPro" id="IPR053166">
    <property type="entry name" value="UPF0718_permease"/>
</dbReference>
<protein>
    <recommendedName>
        <fullName evidence="9">Permease</fullName>
    </recommendedName>
</protein>
<dbReference type="InterPro" id="IPR005524">
    <property type="entry name" value="DUF318"/>
</dbReference>
<evidence type="ECO:0000313" key="8">
    <source>
        <dbReference type="EMBL" id="QNO57815.1"/>
    </source>
</evidence>
<feature type="transmembrane region" description="Helical" evidence="7">
    <location>
        <begin position="41"/>
        <end position="64"/>
    </location>
</feature>
<organism evidence="8">
    <name type="scientific">Candidatus Methanophaga sp. ANME-1 ERB7</name>
    <dbReference type="NCBI Taxonomy" id="2759913"/>
    <lineage>
        <taxon>Archaea</taxon>
        <taxon>Methanobacteriati</taxon>
        <taxon>Methanobacteriota</taxon>
        <taxon>Stenosarchaea group</taxon>
        <taxon>Methanomicrobia</taxon>
        <taxon>Candidatus Methanophagales</taxon>
        <taxon>Candidatus Methanophagaceae</taxon>
        <taxon>Candidatus Methanophaga</taxon>
    </lineage>
</organism>
<evidence type="ECO:0000256" key="6">
    <source>
        <dbReference type="ARBA" id="ARBA00023136"/>
    </source>
</evidence>
<gene>
    <name evidence="8" type="ORF">BICGGCBA_00001</name>
</gene>
<evidence type="ECO:0008006" key="9">
    <source>
        <dbReference type="Google" id="ProtNLM"/>
    </source>
</evidence>
<feature type="transmembrane region" description="Helical" evidence="7">
    <location>
        <begin position="138"/>
        <end position="160"/>
    </location>
</feature>
<name>A0A7G9ZC31_9EURY</name>
<sequence length="164" mass="17180">MLIPTIVMAVLAGILLAIGYYKGQGQHISGLKSGLNMTLEILPLLILAFTVAGMVQVLLPHQLLSKWVGTESGMRGILIGTIAGGLTPGGPYVSLPVVAGLLRSGASAGTMVAFLTGWSLWAISRLPMEVGILGWKFTLIRIASTFFFPPIAGLIAQAFFTGAK</sequence>
<evidence type="ECO:0000256" key="4">
    <source>
        <dbReference type="ARBA" id="ARBA00022692"/>
    </source>
</evidence>
<proteinExistence type="inferred from homology"/>
<dbReference type="GO" id="GO:0005886">
    <property type="term" value="C:plasma membrane"/>
    <property type="evidence" value="ECO:0007669"/>
    <property type="project" value="UniProtKB-SubCell"/>
</dbReference>
<evidence type="ECO:0000256" key="7">
    <source>
        <dbReference type="SAM" id="Phobius"/>
    </source>
</evidence>
<accession>A0A7G9ZC31</accession>
<dbReference type="PANTHER" id="PTHR42775">
    <property type="entry name" value="PERMEASE RV2963-RELATED"/>
    <property type="match status" value="1"/>
</dbReference>
<keyword evidence="6 7" id="KW-0472">Membrane</keyword>
<reference evidence="8" key="1">
    <citation type="submission" date="2020-06" db="EMBL/GenBank/DDBJ databases">
        <title>Unique genomic features of the anaerobic methanotrophic archaea.</title>
        <authorList>
            <person name="Chadwick G.L."/>
            <person name="Skennerton C.T."/>
            <person name="Laso-Perez R."/>
            <person name="Leu A.O."/>
            <person name="Speth D.R."/>
            <person name="Yu H."/>
            <person name="Morgan-Lang C."/>
            <person name="Hatzenpichler R."/>
            <person name="Goudeau D."/>
            <person name="Malmstrom R."/>
            <person name="Brazelton W.J."/>
            <person name="Woyke T."/>
            <person name="Hallam S.J."/>
            <person name="Tyson G.W."/>
            <person name="Wegener G."/>
            <person name="Boetius A."/>
            <person name="Orphan V."/>
        </authorList>
    </citation>
    <scope>NUCLEOTIDE SEQUENCE</scope>
</reference>